<dbReference type="KEGG" id="lul:LPB138_08430"/>
<dbReference type="Pfam" id="PF07495">
    <property type="entry name" value="Y_Y_Y"/>
    <property type="match status" value="1"/>
</dbReference>
<dbReference type="EMBL" id="CP017478">
    <property type="protein sequence ID" value="AOW20699.1"/>
    <property type="molecule type" value="Genomic_DNA"/>
</dbReference>
<dbReference type="InterPro" id="IPR036388">
    <property type="entry name" value="WH-like_DNA-bd_sf"/>
</dbReference>
<dbReference type="InterPro" id="IPR000792">
    <property type="entry name" value="Tscrpt_reg_LuxR_C"/>
</dbReference>
<keyword evidence="1" id="KW-0812">Transmembrane</keyword>
<reference evidence="3 4" key="1">
    <citation type="submission" date="2016-10" db="EMBL/GenBank/DDBJ databases">
        <title>Lutibacter sp. LPB0138, isolated from marine gastropod.</title>
        <authorList>
            <person name="Kim E."/>
            <person name="Yi H."/>
        </authorList>
    </citation>
    <scope>NUCLEOTIDE SEQUENCE [LARGE SCALE GENOMIC DNA]</scope>
    <source>
        <strain evidence="3 4">LPB0138</strain>
    </source>
</reference>
<gene>
    <name evidence="3" type="ORF">LPB138_08430</name>
</gene>
<organism evidence="3 4">
    <name type="scientific">Urechidicola croceus</name>
    <dbReference type="NCBI Taxonomy" id="1850246"/>
    <lineage>
        <taxon>Bacteria</taxon>
        <taxon>Pseudomonadati</taxon>
        <taxon>Bacteroidota</taxon>
        <taxon>Flavobacteriia</taxon>
        <taxon>Flavobacteriales</taxon>
        <taxon>Flavobacteriaceae</taxon>
        <taxon>Urechidicola</taxon>
    </lineage>
</organism>
<dbReference type="AlphaFoldDB" id="A0A1D8P809"/>
<dbReference type="SUPFAM" id="SSF46894">
    <property type="entry name" value="C-terminal effector domain of the bipartite response regulators"/>
    <property type="match status" value="1"/>
</dbReference>
<keyword evidence="1" id="KW-1133">Transmembrane helix</keyword>
<keyword evidence="4" id="KW-1185">Reference proteome</keyword>
<dbReference type="InterPro" id="IPR015943">
    <property type="entry name" value="WD40/YVTN_repeat-like_dom_sf"/>
</dbReference>
<accession>A0A1D8P809</accession>
<sequence length="937" mass="108568">MYKLKQLITIFFLLITIIINAQEFSPINNYSPELYGAENQNWDISQSSNKNIYIANNGGLLEFNGAVWKLHPSPNYTVLRSVKVIGERIYTGCYMEFGYWTKNNFGNLEYTSIIDKLEVPLLEEEQFWNIIEYNDWVLFQSLDRTYIYNSKDENFSIINSKTTRAEIFKVDNGIYFQKINEGIFKIEQGTTVLVSDNPIFQQNILVGFFSVDNQKLLLTEQGDFYFLDGIHEVRKWNISAEEKLQSVNVFSSLQLRNGNFLLGTISNGLYILDKKGEFVNKVNKRNGLINNTILSMFEDSDENLWLGLDNGISLVNLNSPFKVYNDFDGTLGVVYASTIFKEHLYLGTNQGVFYKKLNTSDDFKFLKNTKGQVWSLNVVQNTLFCGHNLGTYIIKNQVAEKIADFPGTWAVKSIENNENLLIQGNYSGLGILEKSGDSWKFRNKIEGFNTSSRFFEFISENQILVNHENKGIYTLTLDKEFKKVEKQVVLPPNGYGSSIIKFNEDILFSSNNGVQKYSIENQEFSIDSLITQKLFNVNDTIVGALIPDQKTNKLWGFSNKNIICLSQGKFNDEPQETKIPIPSSFRRNLGVIGFECLTNLKEQQFLIGGSNGYMILNLDRINDSKFNVSIDEIKNNTLDEKSSLVDLSQEITFENNANNLEFYYSVPNFNKFSETQYQYQLKGIYDKWSEWSSDSRVTFKNLPFGKYTFNVKARVGNTETTNIESFTFGIDKPWYLSNFMVFIYLLSIGLFSFFMHNAYKRYYTVQREKLLEKTQRELKMRRLENEQQLMSFKNEKLQHDIEGKNRELAISTMSLIKKNEFLNKIKGELMASEANSKVKPVINIIDKHINNSDDWKFFEEAFNNADKDFFKKMKKYHPDLTPNDLRLCAYLRLNLSSKEIAPLLNISAKSVDVKRYRLRKKMDLPHEASLTNYILEL</sequence>
<dbReference type="STRING" id="1850246.LPB138_08430"/>
<keyword evidence="1" id="KW-0472">Membrane</keyword>
<name>A0A1D8P809_9FLAO</name>
<evidence type="ECO:0000313" key="4">
    <source>
        <dbReference type="Proteomes" id="UP000176050"/>
    </source>
</evidence>
<dbReference type="GO" id="GO:0006355">
    <property type="term" value="P:regulation of DNA-templated transcription"/>
    <property type="evidence" value="ECO:0007669"/>
    <property type="project" value="InterPro"/>
</dbReference>
<feature type="transmembrane region" description="Helical" evidence="1">
    <location>
        <begin position="734"/>
        <end position="754"/>
    </location>
</feature>
<dbReference type="Gene3D" id="2.130.10.10">
    <property type="entry name" value="YVTN repeat-like/Quinoprotein amine dehydrogenase"/>
    <property type="match status" value="1"/>
</dbReference>
<dbReference type="SMART" id="SM00421">
    <property type="entry name" value="HTH_LUXR"/>
    <property type="match status" value="1"/>
</dbReference>
<dbReference type="InterPro" id="IPR011123">
    <property type="entry name" value="Y_Y_Y"/>
</dbReference>
<dbReference type="InterPro" id="IPR016032">
    <property type="entry name" value="Sig_transdc_resp-reg_C-effctor"/>
</dbReference>
<protein>
    <submittedName>
        <fullName evidence="3">Two component regulator three y domain-containing protein</fullName>
    </submittedName>
</protein>
<evidence type="ECO:0000256" key="1">
    <source>
        <dbReference type="SAM" id="Phobius"/>
    </source>
</evidence>
<feature type="domain" description="HTH luxR-type" evidence="2">
    <location>
        <begin position="877"/>
        <end position="934"/>
    </location>
</feature>
<dbReference type="Proteomes" id="UP000176050">
    <property type="component" value="Chromosome"/>
</dbReference>
<dbReference type="Gene3D" id="2.60.40.10">
    <property type="entry name" value="Immunoglobulins"/>
    <property type="match status" value="1"/>
</dbReference>
<dbReference type="Gene3D" id="1.10.10.10">
    <property type="entry name" value="Winged helix-like DNA-binding domain superfamily/Winged helix DNA-binding domain"/>
    <property type="match status" value="1"/>
</dbReference>
<dbReference type="InterPro" id="IPR011110">
    <property type="entry name" value="Reg_prop"/>
</dbReference>
<evidence type="ECO:0000259" key="2">
    <source>
        <dbReference type="SMART" id="SM00421"/>
    </source>
</evidence>
<evidence type="ECO:0000313" key="3">
    <source>
        <dbReference type="EMBL" id="AOW20699.1"/>
    </source>
</evidence>
<dbReference type="Pfam" id="PF07494">
    <property type="entry name" value="Reg_prop"/>
    <property type="match status" value="1"/>
</dbReference>
<dbReference type="InterPro" id="IPR013783">
    <property type="entry name" value="Ig-like_fold"/>
</dbReference>
<dbReference type="GO" id="GO:0003677">
    <property type="term" value="F:DNA binding"/>
    <property type="evidence" value="ECO:0007669"/>
    <property type="project" value="InterPro"/>
</dbReference>
<proteinExistence type="predicted"/>
<dbReference type="SUPFAM" id="SSF63829">
    <property type="entry name" value="Calcium-dependent phosphotriesterase"/>
    <property type="match status" value="1"/>
</dbReference>